<reference evidence="3 4" key="1">
    <citation type="submission" date="2015-01" db="EMBL/GenBank/DDBJ databases">
        <title>The Genome Sequence of Exophiala xenobiotica CBS118157.</title>
        <authorList>
            <consortium name="The Broad Institute Genomics Platform"/>
            <person name="Cuomo C."/>
            <person name="de Hoog S."/>
            <person name="Gorbushina A."/>
            <person name="Stielow B."/>
            <person name="Teixiera M."/>
            <person name="Abouelleil A."/>
            <person name="Chapman S.B."/>
            <person name="Priest M."/>
            <person name="Young S.K."/>
            <person name="Wortman J."/>
            <person name="Nusbaum C."/>
            <person name="Birren B."/>
        </authorList>
    </citation>
    <scope>NUCLEOTIDE SEQUENCE [LARGE SCALE GENOMIC DNA]</scope>
    <source>
        <strain evidence="3 4">CBS 118157</strain>
    </source>
</reference>
<organism evidence="3 4">
    <name type="scientific">Exophiala xenobiotica</name>
    <dbReference type="NCBI Taxonomy" id="348802"/>
    <lineage>
        <taxon>Eukaryota</taxon>
        <taxon>Fungi</taxon>
        <taxon>Dikarya</taxon>
        <taxon>Ascomycota</taxon>
        <taxon>Pezizomycotina</taxon>
        <taxon>Eurotiomycetes</taxon>
        <taxon>Chaetothyriomycetidae</taxon>
        <taxon>Chaetothyriales</taxon>
        <taxon>Herpotrichiellaceae</taxon>
        <taxon>Exophiala</taxon>
    </lineage>
</organism>
<keyword evidence="1" id="KW-0238">DNA-binding</keyword>
<dbReference type="GO" id="GO:0005634">
    <property type="term" value="C:nucleus"/>
    <property type="evidence" value="ECO:0007669"/>
    <property type="project" value="TreeGrafter"/>
</dbReference>
<protein>
    <recommendedName>
        <fullName evidence="2">HTH CENPB-type domain-containing protein</fullName>
    </recommendedName>
</protein>
<dbReference type="GO" id="GO:0003677">
    <property type="term" value="F:DNA binding"/>
    <property type="evidence" value="ECO:0007669"/>
    <property type="project" value="UniProtKB-KW"/>
</dbReference>
<feature type="domain" description="HTH CENPB-type" evidence="2">
    <location>
        <begin position="177"/>
        <end position="248"/>
    </location>
</feature>
<dbReference type="SMART" id="SM00674">
    <property type="entry name" value="CENPB"/>
    <property type="match status" value="1"/>
</dbReference>
<dbReference type="SUPFAM" id="SSF46689">
    <property type="entry name" value="Homeodomain-like"/>
    <property type="match status" value="1"/>
</dbReference>
<dbReference type="EMBL" id="KN847318">
    <property type="protein sequence ID" value="KIW58792.1"/>
    <property type="molecule type" value="Genomic_DNA"/>
</dbReference>
<evidence type="ECO:0000313" key="4">
    <source>
        <dbReference type="Proteomes" id="UP000054342"/>
    </source>
</evidence>
<dbReference type="Gene3D" id="1.10.10.60">
    <property type="entry name" value="Homeodomain-like"/>
    <property type="match status" value="2"/>
</dbReference>
<sequence>MSPIYESPAFGYSPVVAMPVEPACNNMHQPSAVPTSQMPMQPPLIMPHSGLWPSMLAASPQESYSVSILPSGQLPTQGWARVISENTPTSPKMTGCPKRPKRPVLTDDVRREMCILAEKEPSMIHSDIGARYNVERRYRLSSNCLYESSLIGGSTVSKILRRREKYMNPQPEDERASQVKKSKAELRDFERTLTIWVKDQKRKGISITDEDLRKQASCFSFSPSNQEEVSSASWLDKFKRKRGIKPPAANEEKTVLPPASPINQSVNYAAVKIQRPKELFDQEDATGSFEQSLDLSEGLEDHDHPAQASLLSPNSAEMTRGQECMTLPEPEYTPGAANWQQRQTFPHVRRFGMDSRLPSSGQNTAALPIRSPLRDSADTGSIPVDPHLIVQQHERVPRYPFRQRPPSPKPDNNIMALHGIKSLLEQNPGVAEPDDYLAIEKLMRKIKSIPPHVAVLSSQTHSIDIMASPCISKKRSITDIST</sequence>
<dbReference type="InterPro" id="IPR009057">
    <property type="entry name" value="Homeodomain-like_sf"/>
</dbReference>
<dbReference type="InterPro" id="IPR006600">
    <property type="entry name" value="HTH_CenpB_DNA-bd_dom"/>
</dbReference>
<dbReference type="AlphaFoldDB" id="A0A0D2D8X8"/>
<evidence type="ECO:0000313" key="3">
    <source>
        <dbReference type="EMBL" id="KIW58792.1"/>
    </source>
</evidence>
<dbReference type="PANTHER" id="PTHR19303">
    <property type="entry name" value="TRANSPOSON"/>
    <property type="match status" value="1"/>
</dbReference>
<proteinExistence type="predicted"/>
<dbReference type="OrthoDB" id="9909311at2759"/>
<dbReference type="PROSITE" id="PS51253">
    <property type="entry name" value="HTH_CENPB"/>
    <property type="match status" value="1"/>
</dbReference>
<evidence type="ECO:0000256" key="1">
    <source>
        <dbReference type="ARBA" id="ARBA00023125"/>
    </source>
</evidence>
<gene>
    <name evidence="3" type="ORF">PV05_03289</name>
</gene>
<name>A0A0D2D8X8_9EURO</name>
<dbReference type="InterPro" id="IPR050863">
    <property type="entry name" value="CenT-Element_Derived"/>
</dbReference>
<dbReference type="RefSeq" id="XP_013319376.1">
    <property type="nucleotide sequence ID" value="XM_013463922.1"/>
</dbReference>
<accession>A0A0D2D8X8</accession>
<evidence type="ECO:0000259" key="2">
    <source>
        <dbReference type="PROSITE" id="PS51253"/>
    </source>
</evidence>
<dbReference type="PANTHER" id="PTHR19303:SF70">
    <property type="entry name" value="HTH CENPB-TYPE DOMAIN-CONTAINING PROTEIN"/>
    <property type="match status" value="1"/>
</dbReference>
<dbReference type="Proteomes" id="UP000054342">
    <property type="component" value="Unassembled WGS sequence"/>
</dbReference>
<dbReference type="Pfam" id="PF03221">
    <property type="entry name" value="HTH_Tnp_Tc5"/>
    <property type="match status" value="1"/>
</dbReference>
<dbReference type="STRING" id="348802.A0A0D2D8X8"/>
<dbReference type="HOGENOM" id="CLU_021861_1_0_1"/>
<dbReference type="GeneID" id="25325197"/>
<keyword evidence="4" id="KW-1185">Reference proteome</keyword>